<evidence type="ECO:0000256" key="1">
    <source>
        <dbReference type="SAM" id="MobiDB-lite"/>
    </source>
</evidence>
<accession>A0AAE0XSX0</accession>
<evidence type="ECO:0000313" key="3">
    <source>
        <dbReference type="Proteomes" id="UP001283361"/>
    </source>
</evidence>
<comment type="caution">
    <text evidence="2">The sequence shown here is derived from an EMBL/GenBank/DDBJ whole genome shotgun (WGS) entry which is preliminary data.</text>
</comment>
<evidence type="ECO:0000313" key="2">
    <source>
        <dbReference type="EMBL" id="KAK3709203.1"/>
    </source>
</evidence>
<gene>
    <name evidence="2" type="ORF">RRG08_030880</name>
</gene>
<sequence length="176" mass="19770">MSQNDHYATSQSEDDEQFFYSFQAEQAGLLVTNYCVRSMKLMALGGCPVRKVVRSIHTNTLITDKCSQVLVLVDTVVISWGKRRRAQREIEGETQTAKSRLRETSQRLGRSARCHCDSIKSVQDCAMAEDGGADLITRSCSRQQNDRHTHRPADSSSSSEPKKNENRGSLACRRLT</sequence>
<name>A0AAE0XSX0_9GAST</name>
<dbReference type="AlphaFoldDB" id="A0AAE0XSX0"/>
<keyword evidence="3" id="KW-1185">Reference proteome</keyword>
<dbReference type="Proteomes" id="UP001283361">
    <property type="component" value="Unassembled WGS sequence"/>
</dbReference>
<reference evidence="2" key="1">
    <citation type="journal article" date="2023" name="G3 (Bethesda)">
        <title>A reference genome for the long-term kleptoplast-retaining sea slug Elysia crispata morphotype clarki.</title>
        <authorList>
            <person name="Eastman K.E."/>
            <person name="Pendleton A.L."/>
            <person name="Shaikh M.A."/>
            <person name="Suttiyut T."/>
            <person name="Ogas R."/>
            <person name="Tomko P."/>
            <person name="Gavelis G."/>
            <person name="Widhalm J.R."/>
            <person name="Wisecaver J.H."/>
        </authorList>
    </citation>
    <scope>NUCLEOTIDE SEQUENCE</scope>
    <source>
        <strain evidence="2">ECLA1</strain>
    </source>
</reference>
<dbReference type="EMBL" id="JAWDGP010007673">
    <property type="protein sequence ID" value="KAK3709203.1"/>
    <property type="molecule type" value="Genomic_DNA"/>
</dbReference>
<feature type="compositionally biased region" description="Basic and acidic residues" evidence="1">
    <location>
        <begin position="144"/>
        <end position="153"/>
    </location>
</feature>
<proteinExistence type="predicted"/>
<feature type="region of interest" description="Disordered" evidence="1">
    <location>
        <begin position="136"/>
        <end position="176"/>
    </location>
</feature>
<organism evidence="2 3">
    <name type="scientific">Elysia crispata</name>
    <name type="common">lettuce slug</name>
    <dbReference type="NCBI Taxonomy" id="231223"/>
    <lineage>
        <taxon>Eukaryota</taxon>
        <taxon>Metazoa</taxon>
        <taxon>Spiralia</taxon>
        <taxon>Lophotrochozoa</taxon>
        <taxon>Mollusca</taxon>
        <taxon>Gastropoda</taxon>
        <taxon>Heterobranchia</taxon>
        <taxon>Euthyneura</taxon>
        <taxon>Panpulmonata</taxon>
        <taxon>Sacoglossa</taxon>
        <taxon>Placobranchoidea</taxon>
        <taxon>Plakobranchidae</taxon>
        <taxon>Elysia</taxon>
    </lineage>
</organism>
<protein>
    <submittedName>
        <fullName evidence="2">Uncharacterized protein</fullName>
    </submittedName>
</protein>